<dbReference type="Gene3D" id="1.20.1250.20">
    <property type="entry name" value="MFS general substrate transporter like domains"/>
    <property type="match status" value="2"/>
</dbReference>
<dbReference type="Pfam" id="PF07690">
    <property type="entry name" value="MFS_1"/>
    <property type="match status" value="1"/>
</dbReference>
<accession>A0ABW0VVS1</accession>
<evidence type="ECO:0000256" key="2">
    <source>
        <dbReference type="ARBA" id="ARBA00008335"/>
    </source>
</evidence>
<proteinExistence type="inferred from homology"/>
<reference evidence="10" key="1">
    <citation type="journal article" date="2019" name="Int. J. Syst. Evol. Microbiol.">
        <title>The Global Catalogue of Microorganisms (GCM) 10K type strain sequencing project: providing services to taxonomists for standard genome sequencing and annotation.</title>
        <authorList>
            <consortium name="The Broad Institute Genomics Platform"/>
            <consortium name="The Broad Institute Genome Sequencing Center for Infectious Disease"/>
            <person name="Wu L."/>
            <person name="Ma J."/>
        </authorList>
    </citation>
    <scope>NUCLEOTIDE SEQUENCE [LARGE SCALE GENOMIC DNA]</scope>
    <source>
        <strain evidence="10">CGMCC 1.3240</strain>
    </source>
</reference>
<feature type="transmembrane region" description="Helical" evidence="7">
    <location>
        <begin position="93"/>
        <end position="117"/>
    </location>
</feature>
<feature type="domain" description="Major facilitator superfamily (MFS) profile" evidence="8">
    <location>
        <begin position="4"/>
        <end position="388"/>
    </location>
</feature>
<dbReference type="Proteomes" id="UP001596047">
    <property type="component" value="Unassembled WGS sequence"/>
</dbReference>
<evidence type="ECO:0000256" key="4">
    <source>
        <dbReference type="ARBA" id="ARBA00022692"/>
    </source>
</evidence>
<protein>
    <submittedName>
        <fullName evidence="9">MFS transporter</fullName>
    </submittedName>
</protein>
<evidence type="ECO:0000313" key="10">
    <source>
        <dbReference type="Proteomes" id="UP001596047"/>
    </source>
</evidence>
<name>A0ABW0VVS1_9BACL</name>
<gene>
    <name evidence="9" type="ORF">ACFPYJ_10330</name>
</gene>
<dbReference type="RefSeq" id="WP_379188050.1">
    <property type="nucleotide sequence ID" value="NZ_JBHSOW010000037.1"/>
</dbReference>
<feature type="transmembrane region" description="Helical" evidence="7">
    <location>
        <begin position="129"/>
        <end position="150"/>
    </location>
</feature>
<evidence type="ECO:0000259" key="8">
    <source>
        <dbReference type="PROSITE" id="PS50850"/>
    </source>
</evidence>
<feature type="transmembrane region" description="Helical" evidence="7">
    <location>
        <begin position="335"/>
        <end position="353"/>
    </location>
</feature>
<feature type="transmembrane region" description="Helical" evidence="7">
    <location>
        <begin position="247"/>
        <end position="265"/>
    </location>
</feature>
<feature type="transmembrane region" description="Helical" evidence="7">
    <location>
        <begin position="156"/>
        <end position="174"/>
    </location>
</feature>
<dbReference type="EMBL" id="JBHSOW010000037">
    <property type="protein sequence ID" value="MFC5649523.1"/>
    <property type="molecule type" value="Genomic_DNA"/>
</dbReference>
<comment type="subcellular location">
    <subcellularLocation>
        <location evidence="1">Cell membrane</location>
        <topology evidence="1">Multi-pass membrane protein</topology>
    </subcellularLocation>
</comment>
<dbReference type="InterPro" id="IPR051788">
    <property type="entry name" value="MFS_Transporter"/>
</dbReference>
<evidence type="ECO:0000256" key="3">
    <source>
        <dbReference type="ARBA" id="ARBA00022448"/>
    </source>
</evidence>
<dbReference type="InterPro" id="IPR011701">
    <property type="entry name" value="MFS"/>
</dbReference>
<keyword evidence="10" id="KW-1185">Reference proteome</keyword>
<feature type="transmembrane region" description="Helical" evidence="7">
    <location>
        <begin position="39"/>
        <end position="58"/>
    </location>
</feature>
<keyword evidence="4 7" id="KW-0812">Transmembrane</keyword>
<evidence type="ECO:0000256" key="6">
    <source>
        <dbReference type="ARBA" id="ARBA00023136"/>
    </source>
</evidence>
<dbReference type="SUPFAM" id="SSF103473">
    <property type="entry name" value="MFS general substrate transporter"/>
    <property type="match status" value="1"/>
</dbReference>
<dbReference type="PROSITE" id="PS50850">
    <property type="entry name" value="MFS"/>
    <property type="match status" value="1"/>
</dbReference>
<evidence type="ECO:0000313" key="9">
    <source>
        <dbReference type="EMBL" id="MFC5649523.1"/>
    </source>
</evidence>
<dbReference type="InterPro" id="IPR036259">
    <property type="entry name" value="MFS_trans_sf"/>
</dbReference>
<feature type="transmembrane region" description="Helical" evidence="7">
    <location>
        <begin position="301"/>
        <end position="323"/>
    </location>
</feature>
<sequence>MKKVVWLGCAAYFLIGLATVVLGALLPEMLQDYGRNYSSGGQLVFTQFAGFFIGVVAAPRVSERLGYQRTILQGVLLLVIVHTALLFHPHWYLVMLLAALNGFGFGMTQTAIGTFLLESTNNGAVTMSRLEVSFGIGALLMPIVSSFLIARFSWSWSFAIVIVFAIINLALWSMKFVRHDHAGMVPHQSPAMHVEISSDKADKLRFSLPKLAFFICFVFLYVGIETSIVNFLPSIFVQHFNLNTSEATLSVTFFWIAMVIGRIFAGVIAEKFNYSRFLMGSTLGAIIFLICIALVKNTIAAFTLVLLIGLFLSGIFAIVIVLANRVFMGNTKQTTSIMIASGGVGGAVLPLLTGWSMDHFQATKTIWVIIVCALLMFLCLLHVSRNTGTSSTTLDEAKHSGVPSR</sequence>
<comment type="similarity">
    <text evidence="2">Belongs to the major facilitator superfamily.</text>
</comment>
<feature type="transmembrane region" description="Helical" evidence="7">
    <location>
        <begin position="365"/>
        <end position="383"/>
    </location>
</feature>
<evidence type="ECO:0000256" key="7">
    <source>
        <dbReference type="SAM" id="Phobius"/>
    </source>
</evidence>
<feature type="transmembrane region" description="Helical" evidence="7">
    <location>
        <begin position="70"/>
        <end position="87"/>
    </location>
</feature>
<evidence type="ECO:0000256" key="1">
    <source>
        <dbReference type="ARBA" id="ARBA00004651"/>
    </source>
</evidence>
<feature type="transmembrane region" description="Helical" evidence="7">
    <location>
        <begin position="211"/>
        <end position="235"/>
    </location>
</feature>
<evidence type="ECO:0000256" key="5">
    <source>
        <dbReference type="ARBA" id="ARBA00022989"/>
    </source>
</evidence>
<keyword evidence="6 7" id="KW-0472">Membrane</keyword>
<dbReference type="InterPro" id="IPR020846">
    <property type="entry name" value="MFS_dom"/>
</dbReference>
<dbReference type="PANTHER" id="PTHR23514:SF3">
    <property type="entry name" value="BYPASS OF STOP CODON PROTEIN 6"/>
    <property type="match status" value="1"/>
</dbReference>
<keyword evidence="5 7" id="KW-1133">Transmembrane helix</keyword>
<organism evidence="9 10">
    <name type="scientific">Paenibacillus solisilvae</name>
    <dbReference type="NCBI Taxonomy" id="2486751"/>
    <lineage>
        <taxon>Bacteria</taxon>
        <taxon>Bacillati</taxon>
        <taxon>Bacillota</taxon>
        <taxon>Bacilli</taxon>
        <taxon>Bacillales</taxon>
        <taxon>Paenibacillaceae</taxon>
        <taxon>Paenibacillus</taxon>
    </lineage>
</organism>
<dbReference type="PANTHER" id="PTHR23514">
    <property type="entry name" value="BYPASS OF STOP CODON PROTEIN 6"/>
    <property type="match status" value="1"/>
</dbReference>
<feature type="transmembrane region" description="Helical" evidence="7">
    <location>
        <begin position="277"/>
        <end position="295"/>
    </location>
</feature>
<comment type="caution">
    <text evidence="9">The sequence shown here is derived from an EMBL/GenBank/DDBJ whole genome shotgun (WGS) entry which is preliminary data.</text>
</comment>
<keyword evidence="3" id="KW-0813">Transport</keyword>